<feature type="transmembrane region" description="Helical" evidence="1">
    <location>
        <begin position="89"/>
        <end position="109"/>
    </location>
</feature>
<evidence type="ECO:0000256" key="1">
    <source>
        <dbReference type="SAM" id="Phobius"/>
    </source>
</evidence>
<feature type="transmembrane region" description="Helical" evidence="1">
    <location>
        <begin position="49"/>
        <end position="69"/>
    </location>
</feature>
<organism evidence="2">
    <name type="scientific">Metacrangonyx sp. 1 MDMBR-2012</name>
    <dbReference type="NCBI Taxonomy" id="1200660"/>
    <lineage>
        <taxon>Eukaryota</taxon>
        <taxon>Metazoa</taxon>
        <taxon>Ecdysozoa</taxon>
        <taxon>Arthropoda</taxon>
        <taxon>Crustacea</taxon>
        <taxon>Multicrustacea</taxon>
        <taxon>Malacostraca</taxon>
        <taxon>Eumalacostraca</taxon>
        <taxon>Peracarida</taxon>
        <taxon>Amphipoda</taxon>
        <taxon>Senticaudata</taxon>
        <taxon>Hadziida</taxon>
        <taxon>Hadzioidea</taxon>
        <taxon>Metacrangonyctidae</taxon>
        <taxon>Metacrangonyx</taxon>
    </lineage>
</organism>
<accession>K7ZWL5</accession>
<name>K7ZWL5_9CRUS</name>
<reference evidence="2" key="1">
    <citation type="journal article" date="2012" name="Curr. Biol.">
        <title>Mitogenomic phylogenetic analysis supports continental-scale vicariance in subterranean thalassoid crustaceans.</title>
        <authorList>
            <person name="Bauza-Ribot M.M."/>
            <person name="Juan C."/>
            <person name="Nardi F."/>
            <person name="Oromi P."/>
            <person name="Pons J."/>
            <person name="Jaume D."/>
        </authorList>
    </citation>
    <scope>NUCLEOTIDE SEQUENCE</scope>
</reference>
<sequence>MIYFMLSFFSYILIIFFFSSSHPLFMSTMIALQSVLIGLTIYFFTSISWFSYLLFMIFLSGMMVILIYISSLASNLLMNYFVTDLKNLIMLMLLFMSFYFLTIKMNYFYDNNMNFSNLSNLILLSVKVYSKEMYMFTVMIICYLLALLILVVKNSLFTKGPLRSSL</sequence>
<proteinExistence type="predicted"/>
<gene>
    <name evidence="2" type="primary">nad6</name>
</gene>
<evidence type="ECO:0000313" key="2">
    <source>
        <dbReference type="EMBL" id="CCI69495.1"/>
    </source>
</evidence>
<keyword evidence="2" id="KW-0496">Mitochondrion</keyword>
<keyword evidence="1" id="KW-1133">Transmembrane helix</keyword>
<protein>
    <submittedName>
        <fullName evidence="2">NADH dehydrogenase subunit 6</fullName>
    </submittedName>
</protein>
<feature type="transmembrane region" description="Helical" evidence="1">
    <location>
        <begin position="133"/>
        <end position="152"/>
    </location>
</feature>
<dbReference type="EMBL" id="HE860513">
    <property type="protein sequence ID" value="CCI69495.1"/>
    <property type="molecule type" value="Genomic_DNA"/>
</dbReference>
<dbReference type="AlphaFoldDB" id="K7ZWL5"/>
<geneLocation type="mitochondrion" evidence="2"/>
<keyword evidence="1" id="KW-0812">Transmembrane</keyword>
<reference evidence="2" key="2">
    <citation type="submission" date="2012-06" db="EMBL/GenBank/DDBJ databases">
        <authorList>
            <person name="Fan L."/>
        </authorList>
    </citation>
    <scope>NUCLEOTIDE SEQUENCE</scope>
</reference>
<keyword evidence="1" id="KW-0472">Membrane</keyword>
<feature type="transmembrane region" description="Helical" evidence="1">
    <location>
        <begin position="12"/>
        <end position="43"/>
    </location>
</feature>